<sequence length="99" mass="10671">MAEDYERSCRKASRAAADRWTPPPPTIPTPPSTPPLAVFCVVGGGLCNVAGTRLMLPVRCITYALYAWSFLYYNHSRDKTVIVVADGILGVGGGMLRSV</sequence>
<name>A0AAV2DA13_9ROSI</name>
<feature type="compositionally biased region" description="Pro residues" evidence="1">
    <location>
        <begin position="21"/>
        <end position="32"/>
    </location>
</feature>
<feature type="region of interest" description="Disordered" evidence="1">
    <location>
        <begin position="1"/>
        <end position="32"/>
    </location>
</feature>
<evidence type="ECO:0000313" key="3">
    <source>
        <dbReference type="Proteomes" id="UP001497516"/>
    </source>
</evidence>
<dbReference type="EMBL" id="OZ034815">
    <property type="protein sequence ID" value="CAL1370743.1"/>
    <property type="molecule type" value="Genomic_DNA"/>
</dbReference>
<proteinExistence type="predicted"/>
<evidence type="ECO:0000313" key="2">
    <source>
        <dbReference type="EMBL" id="CAL1370743.1"/>
    </source>
</evidence>
<accession>A0AAV2DA13</accession>
<organism evidence="2 3">
    <name type="scientific">Linum trigynum</name>
    <dbReference type="NCBI Taxonomy" id="586398"/>
    <lineage>
        <taxon>Eukaryota</taxon>
        <taxon>Viridiplantae</taxon>
        <taxon>Streptophyta</taxon>
        <taxon>Embryophyta</taxon>
        <taxon>Tracheophyta</taxon>
        <taxon>Spermatophyta</taxon>
        <taxon>Magnoliopsida</taxon>
        <taxon>eudicotyledons</taxon>
        <taxon>Gunneridae</taxon>
        <taxon>Pentapetalae</taxon>
        <taxon>rosids</taxon>
        <taxon>fabids</taxon>
        <taxon>Malpighiales</taxon>
        <taxon>Linaceae</taxon>
        <taxon>Linum</taxon>
    </lineage>
</organism>
<dbReference type="AlphaFoldDB" id="A0AAV2DA13"/>
<protein>
    <submittedName>
        <fullName evidence="2">Uncharacterized protein</fullName>
    </submittedName>
</protein>
<gene>
    <name evidence="2" type="ORF">LTRI10_LOCUS12847</name>
</gene>
<keyword evidence="3" id="KW-1185">Reference proteome</keyword>
<dbReference type="Proteomes" id="UP001497516">
    <property type="component" value="Chromosome 2"/>
</dbReference>
<evidence type="ECO:0000256" key="1">
    <source>
        <dbReference type="SAM" id="MobiDB-lite"/>
    </source>
</evidence>
<reference evidence="2 3" key="1">
    <citation type="submission" date="2024-04" db="EMBL/GenBank/DDBJ databases">
        <authorList>
            <person name="Fracassetti M."/>
        </authorList>
    </citation>
    <scope>NUCLEOTIDE SEQUENCE [LARGE SCALE GENOMIC DNA]</scope>
</reference>